<sequence>MPGIYWRIPMSDFLHIVCPHCATVNRLQAERLNEQPSCGKCSRAIFTAKPVEVDRDGFTKHVTRNDIPVLVDFWAPWCGPCLTMAPAYEEAAQRLEPRFRLLKLDTEKAQDLATRYSIRSIPTLALFINGREVARQAGAMNAGRIIAWAQSQARTQPA</sequence>
<keyword evidence="4" id="KW-0249">Electron transport</keyword>
<evidence type="ECO:0000313" key="9">
    <source>
        <dbReference type="EMBL" id="OWW18479.1"/>
    </source>
</evidence>
<dbReference type="GO" id="GO:0015035">
    <property type="term" value="F:protein-disulfide reductase activity"/>
    <property type="evidence" value="ECO:0007669"/>
    <property type="project" value="UniProtKB-UniRule"/>
</dbReference>
<evidence type="ECO:0000256" key="3">
    <source>
        <dbReference type="ARBA" id="ARBA00022723"/>
    </source>
</evidence>
<protein>
    <recommendedName>
        <fullName evidence="7">Thioredoxin</fullName>
    </recommendedName>
</protein>
<dbReference type="PANTHER" id="PTHR45663">
    <property type="entry name" value="GEO12009P1"/>
    <property type="match status" value="1"/>
</dbReference>
<dbReference type="Proteomes" id="UP000197535">
    <property type="component" value="Unassembled WGS sequence"/>
</dbReference>
<dbReference type="NCBIfam" id="NF008229">
    <property type="entry name" value="PRK10996.1"/>
    <property type="match status" value="1"/>
</dbReference>
<dbReference type="NCBIfam" id="TIGR01068">
    <property type="entry name" value="thioredoxin"/>
    <property type="match status" value="1"/>
</dbReference>
<keyword evidence="10" id="KW-1185">Reference proteome</keyword>
<keyword evidence="6" id="KW-0676">Redox-active center</keyword>
<comment type="caution">
    <text evidence="9">The sequence shown here is derived from an EMBL/GenBank/DDBJ whole genome shotgun (WGS) entry which is preliminary data.</text>
</comment>
<dbReference type="GO" id="GO:0046872">
    <property type="term" value="F:metal ion binding"/>
    <property type="evidence" value="ECO:0007669"/>
    <property type="project" value="UniProtKB-KW"/>
</dbReference>
<dbReference type="Pfam" id="PF21352">
    <property type="entry name" value="Zn_ribbon_Thio2"/>
    <property type="match status" value="1"/>
</dbReference>
<gene>
    <name evidence="9" type="ORF">AYR66_00515</name>
</gene>
<dbReference type="InterPro" id="IPR017937">
    <property type="entry name" value="Thioredoxin_CS"/>
</dbReference>
<dbReference type="Pfam" id="PF00085">
    <property type="entry name" value="Thioredoxin"/>
    <property type="match status" value="1"/>
</dbReference>
<evidence type="ECO:0000256" key="4">
    <source>
        <dbReference type="ARBA" id="ARBA00022982"/>
    </source>
</evidence>
<dbReference type="AlphaFoldDB" id="A0A254T754"/>
<evidence type="ECO:0000256" key="1">
    <source>
        <dbReference type="ARBA" id="ARBA00008987"/>
    </source>
</evidence>
<evidence type="ECO:0000256" key="5">
    <source>
        <dbReference type="ARBA" id="ARBA00023157"/>
    </source>
</evidence>
<proteinExistence type="inferred from homology"/>
<dbReference type="PROSITE" id="PS00194">
    <property type="entry name" value="THIOREDOXIN_1"/>
    <property type="match status" value="1"/>
</dbReference>
<reference evidence="9 10" key="1">
    <citation type="submission" date="2016-02" db="EMBL/GenBank/DDBJ databases">
        <authorList>
            <person name="Wen L."/>
            <person name="He K."/>
            <person name="Yang H."/>
        </authorList>
    </citation>
    <scope>NUCLEOTIDE SEQUENCE [LARGE SCALE GENOMIC DNA]</scope>
    <source>
        <strain evidence="9 10">TSA40</strain>
    </source>
</reference>
<feature type="domain" description="Thioredoxin" evidence="8">
    <location>
        <begin position="42"/>
        <end position="154"/>
    </location>
</feature>
<organism evidence="9 10">
    <name type="scientific">Noviherbaspirillum denitrificans</name>
    <dbReference type="NCBI Taxonomy" id="1968433"/>
    <lineage>
        <taxon>Bacteria</taxon>
        <taxon>Pseudomonadati</taxon>
        <taxon>Pseudomonadota</taxon>
        <taxon>Betaproteobacteria</taxon>
        <taxon>Burkholderiales</taxon>
        <taxon>Oxalobacteraceae</taxon>
        <taxon>Noviherbaspirillum</taxon>
    </lineage>
</organism>
<dbReference type="GO" id="GO:0045454">
    <property type="term" value="P:cell redox homeostasis"/>
    <property type="evidence" value="ECO:0007669"/>
    <property type="project" value="TreeGrafter"/>
</dbReference>
<dbReference type="PROSITE" id="PS51352">
    <property type="entry name" value="THIOREDOXIN_2"/>
    <property type="match status" value="1"/>
</dbReference>
<evidence type="ECO:0000256" key="2">
    <source>
        <dbReference type="ARBA" id="ARBA00022448"/>
    </source>
</evidence>
<evidence type="ECO:0000256" key="6">
    <source>
        <dbReference type="ARBA" id="ARBA00023284"/>
    </source>
</evidence>
<keyword evidence="3" id="KW-0479">Metal-binding</keyword>
<comment type="similarity">
    <text evidence="1">Belongs to the thioredoxin family.</text>
</comment>
<accession>A0A254T754</accession>
<dbReference type="EMBL" id="LSTO01000005">
    <property type="protein sequence ID" value="OWW18479.1"/>
    <property type="molecule type" value="Genomic_DNA"/>
</dbReference>
<keyword evidence="5" id="KW-1015">Disulfide bond</keyword>
<dbReference type="CDD" id="cd02947">
    <property type="entry name" value="TRX_family"/>
    <property type="match status" value="1"/>
</dbReference>
<dbReference type="PANTHER" id="PTHR45663:SF11">
    <property type="entry name" value="GEO12009P1"/>
    <property type="match status" value="1"/>
</dbReference>
<dbReference type="InterPro" id="IPR049299">
    <property type="entry name" value="Thio2_N"/>
</dbReference>
<dbReference type="GO" id="GO:0005829">
    <property type="term" value="C:cytosol"/>
    <property type="evidence" value="ECO:0007669"/>
    <property type="project" value="TreeGrafter"/>
</dbReference>
<keyword evidence="2" id="KW-0813">Transport</keyword>
<evidence type="ECO:0000256" key="7">
    <source>
        <dbReference type="NCBIfam" id="TIGR01068"/>
    </source>
</evidence>
<evidence type="ECO:0000313" key="10">
    <source>
        <dbReference type="Proteomes" id="UP000197535"/>
    </source>
</evidence>
<dbReference type="SUPFAM" id="SSF52833">
    <property type="entry name" value="Thioredoxin-like"/>
    <property type="match status" value="1"/>
</dbReference>
<dbReference type="PRINTS" id="PR00421">
    <property type="entry name" value="THIOREDOXIN"/>
</dbReference>
<dbReference type="InterPro" id="IPR013766">
    <property type="entry name" value="Thioredoxin_domain"/>
</dbReference>
<dbReference type="Gene3D" id="3.40.30.10">
    <property type="entry name" value="Glutaredoxin"/>
    <property type="match status" value="1"/>
</dbReference>
<name>A0A254T754_9BURK</name>
<evidence type="ECO:0000259" key="8">
    <source>
        <dbReference type="PROSITE" id="PS51352"/>
    </source>
</evidence>
<dbReference type="InterPro" id="IPR036249">
    <property type="entry name" value="Thioredoxin-like_sf"/>
</dbReference>
<dbReference type="InterPro" id="IPR005746">
    <property type="entry name" value="Thioredoxin"/>
</dbReference>
<dbReference type="Gene3D" id="2.30.30.380">
    <property type="entry name" value="Zn-finger domain of Sec23/24"/>
    <property type="match status" value="1"/>
</dbReference>
<dbReference type="FunFam" id="3.40.30.10:FF:000001">
    <property type="entry name" value="Thioredoxin"/>
    <property type="match status" value="1"/>
</dbReference>